<dbReference type="AlphaFoldDB" id="A0A2G5FIG9"/>
<evidence type="ECO:0000313" key="1">
    <source>
        <dbReference type="EMBL" id="PIA67788.1"/>
    </source>
</evidence>
<dbReference type="EMBL" id="NIQU01000006">
    <property type="protein sequence ID" value="PIA67788.1"/>
    <property type="molecule type" value="Genomic_DNA"/>
</dbReference>
<name>A0A2G5FIG9_9PSED</name>
<dbReference type="PANTHER" id="PTHR39431">
    <property type="entry name" value="FRPA/C-RELATED PROTEIN"/>
    <property type="match status" value="1"/>
</dbReference>
<sequence>MLALCRSSVIGSFCSKITQSTGHTADIEEAAFCQTRPPTAASRVNMFDALSAPRPSSSPSSARPLDEELDRATHESINYQILRRTLGIEDEQKPGEIARELRETAEPPAVSSSAAVVSQAVIEQRGLELNVSAGQAPQQVDPLVLDMAGNGFSTSGLGRPVRFDLDADGRVDSISAPTGNNALLALDRNGNGRIDDGRELFGDQHGAANGFAELAGFDDNGDGRIDAADAVFDKLRLLRFDAQGRQQLQTLGEAGVSAIDLRARDVSIALGAYDQIAQLGRFEFADGRSGQAADLLLAKR</sequence>
<evidence type="ECO:0000313" key="2">
    <source>
        <dbReference type="Proteomes" id="UP000229504"/>
    </source>
</evidence>
<dbReference type="SUPFAM" id="SSF69318">
    <property type="entry name" value="Integrin alpha N-terminal domain"/>
    <property type="match status" value="1"/>
</dbReference>
<dbReference type="InterPro" id="IPR028994">
    <property type="entry name" value="Integrin_alpha_N"/>
</dbReference>
<reference evidence="2" key="1">
    <citation type="submission" date="2017-06" db="EMBL/GenBank/DDBJ databases">
        <authorList>
            <person name="Rastogi G."/>
            <person name="Vaishampayan P."/>
            <person name="Seuylemezian A."/>
        </authorList>
    </citation>
    <scope>NUCLEOTIDE SEQUENCE [LARGE SCALE GENOMIC DNA]</scope>
    <source>
        <strain evidence="2">PI11</strain>
    </source>
</reference>
<gene>
    <name evidence="1" type="ORF">CDO35_16360</name>
</gene>
<dbReference type="PANTHER" id="PTHR39431:SF1">
    <property type="entry name" value="FRPA_C-RELATED PROTEIN"/>
    <property type="match status" value="1"/>
</dbReference>
<dbReference type="Proteomes" id="UP000229504">
    <property type="component" value="Unassembled WGS sequence"/>
</dbReference>
<protein>
    <recommendedName>
        <fullName evidence="3">Calcium-binding protein</fullName>
    </recommendedName>
</protein>
<organism evidence="1 2">
    <name type="scientific">Pseudomonas sediminis</name>
    <dbReference type="NCBI Taxonomy" id="1691904"/>
    <lineage>
        <taxon>Bacteria</taxon>
        <taxon>Pseudomonadati</taxon>
        <taxon>Pseudomonadota</taxon>
        <taxon>Gammaproteobacteria</taxon>
        <taxon>Pseudomonadales</taxon>
        <taxon>Pseudomonadaceae</taxon>
        <taxon>Pseudomonas</taxon>
    </lineage>
</organism>
<accession>A0A2G5FIG9</accession>
<evidence type="ECO:0008006" key="3">
    <source>
        <dbReference type="Google" id="ProtNLM"/>
    </source>
</evidence>
<comment type="caution">
    <text evidence="1">The sequence shown here is derived from an EMBL/GenBank/DDBJ whole genome shotgun (WGS) entry which is preliminary data.</text>
</comment>
<proteinExistence type="predicted"/>